<evidence type="ECO:0000256" key="6">
    <source>
        <dbReference type="PROSITE-ProRule" id="PRU10099"/>
    </source>
</evidence>
<evidence type="ECO:0000256" key="3">
    <source>
        <dbReference type="ARBA" id="ARBA00022801"/>
    </source>
</evidence>
<dbReference type="InterPro" id="IPR027475">
    <property type="entry name" value="Asparaginase/glutaminase_AS2"/>
</dbReference>
<evidence type="ECO:0000259" key="8">
    <source>
        <dbReference type="Pfam" id="PF00710"/>
    </source>
</evidence>
<reference evidence="10 11" key="1">
    <citation type="submission" date="2015-11" db="EMBL/GenBank/DDBJ databases">
        <title>Genomic analysis of 38 Legionella species identifies large and diverse effector repertoires.</title>
        <authorList>
            <person name="Burstein D."/>
            <person name="Amaro F."/>
            <person name="Zusman T."/>
            <person name="Lifshitz Z."/>
            <person name="Cohen O."/>
            <person name="Gilbert J.A."/>
            <person name="Pupko T."/>
            <person name="Shuman H.A."/>
            <person name="Segal G."/>
        </authorList>
    </citation>
    <scope>NUCLEOTIDE SEQUENCE [LARGE SCALE GENOMIC DNA]</scope>
    <source>
        <strain evidence="10 11">ATCC 49751</strain>
    </source>
</reference>
<dbReference type="PIRSF" id="PIRSF500176">
    <property type="entry name" value="L_ASNase"/>
    <property type="match status" value="1"/>
</dbReference>
<dbReference type="SUPFAM" id="SSF53774">
    <property type="entry name" value="Glutaminase/Asparaginase"/>
    <property type="match status" value="1"/>
</dbReference>
<comment type="similarity">
    <text evidence="1">Belongs to the asparaginase 1 family.</text>
</comment>
<dbReference type="eggNOG" id="COG0252">
    <property type="taxonomic scope" value="Bacteria"/>
</dbReference>
<dbReference type="Proteomes" id="UP000054869">
    <property type="component" value="Unassembled WGS sequence"/>
</dbReference>
<dbReference type="PIRSF" id="PIRSF001220">
    <property type="entry name" value="L-ASNase_gatD"/>
    <property type="match status" value="1"/>
</dbReference>
<gene>
    <name evidence="10" type="primary">asg</name>
    <name evidence="10" type="ORF">Llan_1617</name>
</gene>
<comment type="caution">
    <text evidence="10">The sequence shown here is derived from an EMBL/GenBank/DDBJ whole genome shotgun (WGS) entry which is preliminary data.</text>
</comment>
<dbReference type="EMBL" id="LNYI01000033">
    <property type="protein sequence ID" value="KTD20887.1"/>
    <property type="molecule type" value="Genomic_DNA"/>
</dbReference>
<dbReference type="SFLD" id="SFLDS00057">
    <property type="entry name" value="Glutaminase/Asparaginase"/>
    <property type="match status" value="1"/>
</dbReference>
<dbReference type="CDD" id="cd08963">
    <property type="entry name" value="L-asparaginase_I"/>
    <property type="match status" value="1"/>
</dbReference>
<dbReference type="NCBIfam" id="NF006998">
    <property type="entry name" value="PRK09461.1"/>
    <property type="match status" value="1"/>
</dbReference>
<keyword evidence="3" id="KW-0378">Hydrolase</keyword>
<feature type="domain" description="L-asparaginase N-terminal" evidence="8">
    <location>
        <begin position="4"/>
        <end position="191"/>
    </location>
</feature>
<dbReference type="PATRIC" id="fig|45067.4.peg.1695"/>
<evidence type="ECO:0000256" key="5">
    <source>
        <dbReference type="PIRSR" id="PIRSR001220-2"/>
    </source>
</evidence>
<dbReference type="InterPro" id="IPR036152">
    <property type="entry name" value="Asp/glu_Ase-like_sf"/>
</dbReference>
<dbReference type="FunFam" id="3.40.50.40:FF:000001">
    <property type="entry name" value="L-asparaginase 1"/>
    <property type="match status" value="1"/>
</dbReference>
<dbReference type="OrthoDB" id="9788068at2"/>
<evidence type="ECO:0000313" key="10">
    <source>
        <dbReference type="EMBL" id="KTD20887.1"/>
    </source>
</evidence>
<protein>
    <recommendedName>
        <fullName evidence="2">asparaginase</fullName>
        <ecNumber evidence="2">3.5.1.1</ecNumber>
    </recommendedName>
</protein>
<name>A0A0W0VLC3_9GAMM</name>
<sequence>MKKHILILNTGGTISSVRTTKGYEPALGYVQKALAQIPALNHPQMPDYTIKEYDPLLDSSNMTLNDWNRIADDIANEYQRFDGFVIFHGTDTMAYTASALSFMLEHLGKPVIVTGSQIPLSEVRNDAIDNVITSLWLCAHQPIYEVCIYFNQRLLRGNRTQKISAQRFDAFDSPNYPRLASIGISIELHRELMLERPSKPFHLQTLSSQFIANFRLFPGFATQVLDDILQQPLKGLVLETYGAGNAQNNDPHFLKSLKAACDRGVVIVNCTQCQQGRVEMSQYATGYTLKQAGLISGHDMTPEAAHCKLLYLFSKYLSTQKVKELMQANLCGELNSQL</sequence>
<dbReference type="InterPro" id="IPR027474">
    <property type="entry name" value="L-asparaginase_N"/>
</dbReference>
<dbReference type="InterPro" id="IPR041725">
    <property type="entry name" value="L-asparaginase_I"/>
</dbReference>
<dbReference type="EC" id="3.5.1.1" evidence="2"/>
<dbReference type="PROSITE" id="PS00917">
    <property type="entry name" value="ASN_GLN_ASE_2"/>
    <property type="match status" value="1"/>
</dbReference>
<dbReference type="GO" id="GO:0009066">
    <property type="term" value="P:aspartate family amino acid metabolic process"/>
    <property type="evidence" value="ECO:0007669"/>
    <property type="project" value="UniProtKB-ARBA"/>
</dbReference>
<dbReference type="PROSITE" id="PS51732">
    <property type="entry name" value="ASN_GLN_ASE_3"/>
    <property type="match status" value="1"/>
</dbReference>
<evidence type="ECO:0000256" key="1">
    <source>
        <dbReference type="ARBA" id="ARBA00010518"/>
    </source>
</evidence>
<dbReference type="GO" id="GO:0004067">
    <property type="term" value="F:asparaginase activity"/>
    <property type="evidence" value="ECO:0007669"/>
    <property type="project" value="UniProtKB-UniRule"/>
</dbReference>
<dbReference type="RefSeq" id="WP_028372370.1">
    <property type="nucleotide sequence ID" value="NZ_CAAAJD010000002.1"/>
</dbReference>
<dbReference type="PRINTS" id="PR00139">
    <property type="entry name" value="ASNGLNASE"/>
</dbReference>
<dbReference type="Gene3D" id="3.40.50.1170">
    <property type="entry name" value="L-asparaginase, N-terminal domain"/>
    <property type="match status" value="1"/>
</dbReference>
<dbReference type="Gene3D" id="3.40.50.40">
    <property type="match status" value="1"/>
</dbReference>
<dbReference type="FunFam" id="3.40.50.1170:FF:000001">
    <property type="entry name" value="L-asparaginase 2"/>
    <property type="match status" value="1"/>
</dbReference>
<evidence type="ECO:0000259" key="9">
    <source>
        <dbReference type="Pfam" id="PF17763"/>
    </source>
</evidence>
<dbReference type="InterPro" id="IPR006034">
    <property type="entry name" value="Asparaginase/glutaminase-like"/>
</dbReference>
<feature type="binding site" evidence="5">
    <location>
        <begin position="90"/>
        <end position="91"/>
    </location>
    <ligand>
        <name>substrate</name>
    </ligand>
</feature>
<evidence type="ECO:0000256" key="7">
    <source>
        <dbReference type="PROSITE-ProRule" id="PRU10100"/>
    </source>
</evidence>
<dbReference type="PANTHER" id="PTHR11707">
    <property type="entry name" value="L-ASPARAGINASE"/>
    <property type="match status" value="1"/>
</dbReference>
<evidence type="ECO:0000313" key="11">
    <source>
        <dbReference type="Proteomes" id="UP000054869"/>
    </source>
</evidence>
<dbReference type="PANTHER" id="PTHR11707:SF28">
    <property type="entry name" value="60 KDA LYSOPHOSPHOLIPASE"/>
    <property type="match status" value="1"/>
</dbReference>
<dbReference type="NCBIfam" id="TIGR00519">
    <property type="entry name" value="asnASE_I"/>
    <property type="match status" value="1"/>
</dbReference>
<evidence type="ECO:0000256" key="4">
    <source>
        <dbReference type="PIRSR" id="PIRSR001220-1"/>
    </source>
</evidence>
<dbReference type="STRING" id="45067.Llan_1617"/>
<proteinExistence type="inferred from homology"/>
<feature type="active site" description="O-isoaspartyl threonine intermediate" evidence="4">
    <location>
        <position position="13"/>
    </location>
</feature>
<dbReference type="Pfam" id="PF00710">
    <property type="entry name" value="Asparaginase"/>
    <property type="match status" value="1"/>
</dbReference>
<dbReference type="InterPro" id="IPR040919">
    <property type="entry name" value="Asparaginase_C"/>
</dbReference>
<dbReference type="Pfam" id="PF17763">
    <property type="entry name" value="Asparaginase_C"/>
    <property type="match status" value="1"/>
</dbReference>
<dbReference type="InterPro" id="IPR020827">
    <property type="entry name" value="Asparaginase/glutaminase_AS1"/>
</dbReference>
<keyword evidence="11" id="KW-1185">Reference proteome</keyword>
<feature type="active site" evidence="7">
    <location>
        <position position="90"/>
    </location>
</feature>
<dbReference type="SMART" id="SM00870">
    <property type="entry name" value="Asparaginase"/>
    <property type="match status" value="1"/>
</dbReference>
<feature type="domain" description="Asparaginase/glutaminase C-terminal" evidence="9">
    <location>
        <begin position="214"/>
        <end position="326"/>
    </location>
</feature>
<dbReference type="InterPro" id="IPR037152">
    <property type="entry name" value="L-asparaginase_N_sf"/>
</dbReference>
<feature type="active site" evidence="6">
    <location>
        <position position="13"/>
    </location>
</feature>
<dbReference type="InterPro" id="IPR006033">
    <property type="entry name" value="AsnA_fam"/>
</dbReference>
<dbReference type="AlphaFoldDB" id="A0A0W0VLC3"/>
<evidence type="ECO:0000256" key="2">
    <source>
        <dbReference type="ARBA" id="ARBA00012920"/>
    </source>
</evidence>
<accession>A0A0W0VLC3</accession>
<dbReference type="InterPro" id="IPR027473">
    <property type="entry name" value="L-asparaginase_C"/>
</dbReference>
<dbReference type="PROSITE" id="PS00144">
    <property type="entry name" value="ASN_GLN_ASE_1"/>
    <property type="match status" value="1"/>
</dbReference>
<feature type="binding site" evidence="5">
    <location>
        <position position="59"/>
    </location>
    <ligand>
        <name>substrate</name>
    </ligand>
</feature>
<organism evidence="10 11">
    <name type="scientific">Legionella lansingensis</name>
    <dbReference type="NCBI Taxonomy" id="45067"/>
    <lineage>
        <taxon>Bacteria</taxon>
        <taxon>Pseudomonadati</taxon>
        <taxon>Pseudomonadota</taxon>
        <taxon>Gammaproteobacteria</taxon>
        <taxon>Legionellales</taxon>
        <taxon>Legionellaceae</taxon>
        <taxon>Legionella</taxon>
    </lineage>
</organism>